<dbReference type="Pfam" id="PF12931">
    <property type="entry name" value="TPR_Sec16"/>
    <property type="match status" value="1"/>
</dbReference>
<evidence type="ECO:0000313" key="12">
    <source>
        <dbReference type="Proteomes" id="UP000076154"/>
    </source>
</evidence>
<dbReference type="GO" id="GO:0007030">
    <property type="term" value="P:Golgi organization"/>
    <property type="evidence" value="ECO:0007669"/>
    <property type="project" value="TreeGrafter"/>
</dbReference>
<dbReference type="GO" id="GO:0006914">
    <property type="term" value="P:autophagy"/>
    <property type="evidence" value="ECO:0007669"/>
    <property type="project" value="UniProtKB-KW"/>
</dbReference>
<feature type="region of interest" description="Disordered" evidence="8">
    <location>
        <begin position="424"/>
        <end position="453"/>
    </location>
</feature>
<dbReference type="GO" id="GO:0070971">
    <property type="term" value="C:endoplasmic reticulum exit site"/>
    <property type="evidence" value="ECO:0007669"/>
    <property type="project" value="TreeGrafter"/>
</dbReference>
<comment type="caution">
    <text evidence="11">The sequence shown here is derived from an EMBL/GenBank/DDBJ whole genome shotgun (WGS) entry which is preliminary data.</text>
</comment>
<dbReference type="Pfam" id="PF12932">
    <property type="entry name" value="Sec16"/>
    <property type="match status" value="1"/>
</dbReference>
<dbReference type="GO" id="GO:0016192">
    <property type="term" value="P:vesicle-mediated transport"/>
    <property type="evidence" value="ECO:0007669"/>
    <property type="project" value="UniProtKB-KW"/>
</dbReference>
<feature type="domain" description="Sec16 Sec23-binding" evidence="9">
    <location>
        <begin position="762"/>
        <end position="1009"/>
    </location>
</feature>
<dbReference type="InterPro" id="IPR024298">
    <property type="entry name" value="Sec16_Sec23-bd"/>
</dbReference>
<feature type="compositionally biased region" description="Low complexity" evidence="8">
    <location>
        <begin position="119"/>
        <end position="133"/>
    </location>
</feature>
<evidence type="ECO:0000256" key="2">
    <source>
        <dbReference type="ARBA" id="ARBA00005927"/>
    </source>
</evidence>
<protein>
    <recommendedName>
        <fullName evidence="7">Protein transport protein sec16</fullName>
    </recommendedName>
</protein>
<feature type="compositionally biased region" description="Pro residues" evidence="8">
    <location>
        <begin position="134"/>
        <end position="164"/>
    </location>
</feature>
<dbReference type="Gene3D" id="1.25.40.1030">
    <property type="match status" value="1"/>
</dbReference>
<gene>
    <name evidence="11" type="primary">SEC16</name>
    <name evidence="11" type="ORF">Hypma_008521</name>
</gene>
<evidence type="ECO:0000256" key="6">
    <source>
        <dbReference type="ARBA" id="ARBA00024687"/>
    </source>
</evidence>
<name>A0A369JY74_HYPMA</name>
<proteinExistence type="inferred from homology"/>
<dbReference type="EMBL" id="LUEZ02000044">
    <property type="protein sequence ID" value="RDB24374.1"/>
    <property type="molecule type" value="Genomic_DNA"/>
</dbReference>
<comment type="subcellular location">
    <subcellularLocation>
        <location evidence="1">Endoplasmic reticulum membrane</location>
        <topology evidence="1">Peripheral membrane protein</topology>
        <orientation evidence="1">Cytoplasmic side</orientation>
    </subcellularLocation>
</comment>
<evidence type="ECO:0000256" key="5">
    <source>
        <dbReference type="ARBA" id="ARBA00022892"/>
    </source>
</evidence>
<keyword evidence="7" id="KW-0472">Membrane</keyword>
<dbReference type="STRING" id="39966.A0A369JY74"/>
<dbReference type="AlphaFoldDB" id="A0A369JY74"/>
<keyword evidence="5 7" id="KW-0931">ER-Golgi transport</keyword>
<dbReference type="OrthoDB" id="8918678at2759"/>
<keyword evidence="12" id="KW-1185">Reference proteome</keyword>
<feature type="region of interest" description="Disordered" evidence="8">
    <location>
        <begin position="478"/>
        <end position="508"/>
    </location>
</feature>
<evidence type="ECO:0000256" key="4">
    <source>
        <dbReference type="ARBA" id="ARBA00022824"/>
    </source>
</evidence>
<dbReference type="GO" id="GO:0005789">
    <property type="term" value="C:endoplasmic reticulum membrane"/>
    <property type="evidence" value="ECO:0007669"/>
    <property type="project" value="UniProtKB-SubCell"/>
</dbReference>
<reference evidence="11" key="1">
    <citation type="submission" date="2018-04" db="EMBL/GenBank/DDBJ databases">
        <title>Whole genome sequencing of Hypsizygus marmoreus.</title>
        <authorList>
            <person name="Choi I.-G."/>
            <person name="Min B."/>
            <person name="Kim J.-G."/>
            <person name="Kim S."/>
            <person name="Oh Y.-L."/>
            <person name="Kong W.-S."/>
            <person name="Park H."/>
            <person name="Jeong J."/>
            <person name="Song E.-S."/>
        </authorList>
    </citation>
    <scope>NUCLEOTIDE SEQUENCE [LARGE SCALE GENOMIC DNA]</scope>
    <source>
        <strain evidence="11">51987-8</strain>
    </source>
</reference>
<dbReference type="Proteomes" id="UP000076154">
    <property type="component" value="Unassembled WGS sequence"/>
</dbReference>
<feature type="compositionally biased region" description="Polar residues" evidence="8">
    <location>
        <begin position="250"/>
        <end position="272"/>
    </location>
</feature>
<dbReference type="PANTHER" id="PTHR13402">
    <property type="entry name" value="RGPR-RELATED"/>
    <property type="match status" value="1"/>
</dbReference>
<organism evidence="11 12">
    <name type="scientific">Hypsizygus marmoreus</name>
    <name type="common">White beech mushroom</name>
    <name type="synonym">Agaricus marmoreus</name>
    <dbReference type="NCBI Taxonomy" id="39966"/>
    <lineage>
        <taxon>Eukaryota</taxon>
        <taxon>Fungi</taxon>
        <taxon>Dikarya</taxon>
        <taxon>Basidiomycota</taxon>
        <taxon>Agaricomycotina</taxon>
        <taxon>Agaricomycetes</taxon>
        <taxon>Agaricomycetidae</taxon>
        <taxon>Agaricales</taxon>
        <taxon>Tricholomatineae</taxon>
        <taxon>Lyophyllaceae</taxon>
        <taxon>Hypsizygus</taxon>
    </lineage>
</organism>
<feature type="region of interest" description="Disordered" evidence="8">
    <location>
        <begin position="1128"/>
        <end position="1148"/>
    </location>
</feature>
<dbReference type="GO" id="GO:0070973">
    <property type="term" value="P:protein localization to endoplasmic reticulum exit site"/>
    <property type="evidence" value="ECO:0007669"/>
    <property type="project" value="TreeGrafter"/>
</dbReference>
<feature type="region of interest" description="Disordered" evidence="8">
    <location>
        <begin position="342"/>
        <end position="403"/>
    </location>
</feature>
<dbReference type="InterPro" id="IPR024340">
    <property type="entry name" value="Sec16_CCD"/>
</dbReference>
<evidence type="ECO:0000256" key="8">
    <source>
        <dbReference type="SAM" id="MobiDB-lite"/>
    </source>
</evidence>
<keyword evidence="3 7" id="KW-0813">Transport</keyword>
<evidence type="ECO:0000259" key="9">
    <source>
        <dbReference type="Pfam" id="PF12931"/>
    </source>
</evidence>
<dbReference type="InParanoid" id="A0A369JY74"/>
<dbReference type="GO" id="GO:0015031">
    <property type="term" value="P:protein transport"/>
    <property type="evidence" value="ECO:0007669"/>
    <property type="project" value="UniProtKB-KW"/>
</dbReference>
<feature type="compositionally biased region" description="Polar residues" evidence="8">
    <location>
        <begin position="357"/>
        <end position="369"/>
    </location>
</feature>
<evidence type="ECO:0000313" key="11">
    <source>
        <dbReference type="EMBL" id="RDB24374.1"/>
    </source>
</evidence>
<comment type="similarity">
    <text evidence="2 7">Belongs to the SEC16 family.</text>
</comment>
<keyword evidence="7" id="KW-0653">Protein transport</keyword>
<evidence type="ECO:0000256" key="3">
    <source>
        <dbReference type="ARBA" id="ARBA00022448"/>
    </source>
</evidence>
<evidence type="ECO:0000256" key="7">
    <source>
        <dbReference type="RuleBase" id="RU364101"/>
    </source>
</evidence>
<comment type="function">
    <text evidence="6 7">Involved in the initiation of assembly of the COPII coat required for the formation of transport vesicles from the endoplasmic reticulum (ER) and the selection of cargo molecules. Also involved in autophagy.</text>
</comment>
<dbReference type="GO" id="GO:0012507">
    <property type="term" value="C:ER to Golgi transport vesicle membrane"/>
    <property type="evidence" value="ECO:0007669"/>
    <property type="project" value="TreeGrafter"/>
</dbReference>
<dbReference type="CDD" id="cd09233">
    <property type="entry name" value="ACE1-Sec16-like"/>
    <property type="match status" value="1"/>
</dbReference>
<evidence type="ECO:0000256" key="1">
    <source>
        <dbReference type="ARBA" id="ARBA00004397"/>
    </source>
</evidence>
<evidence type="ECO:0000259" key="10">
    <source>
        <dbReference type="Pfam" id="PF12932"/>
    </source>
</evidence>
<feature type="domain" description="Sec16 central conserved" evidence="10">
    <location>
        <begin position="566"/>
        <end position="679"/>
    </location>
</feature>
<dbReference type="PANTHER" id="PTHR13402:SF6">
    <property type="entry name" value="SECRETORY 16, ISOFORM I"/>
    <property type="match status" value="1"/>
</dbReference>
<keyword evidence="4 7" id="KW-0256">Endoplasmic reticulum</keyword>
<feature type="compositionally biased region" description="Basic and acidic residues" evidence="8">
    <location>
        <begin position="227"/>
        <end position="239"/>
    </location>
</feature>
<feature type="region of interest" description="Disordered" evidence="8">
    <location>
        <begin position="289"/>
        <end position="308"/>
    </location>
</feature>
<sequence>MNTYAPSQTVVPATSSYTPYAYTPSSVPQAPVSQYALSYATGHQTGYTLSTTLPASSVSVPPPATARPPAATITRPKLSNAYDLPFPTMTMSTRRGARTGSGQHSYGYSAYKSASSNAGPFGVPLSQPPFQSSPTPPPPRPHSRPPPPQSHPAPPQLHPPPPARSPMYHLQRPDSRIHNKQYDGLPAVGLQGSVQSHAQFHGHGIVENRLPTVNLKARYGTRATPINKERQRVSHHDVESSAEDNPYEETPSQDQYYRPSSASPKKTQSHVSSPIVNPYIAAGVAVRTSSPHQTALPPSPTLSQHRGQFSVEQNLSGVKRMVSPKSFVEPMWEKTQDLDQHISPPTTSELGRARSPLVSTTTKRNSYATPANGHGVRSPPVTSVNPYLPKSTIGEERTASPATSLSGQLTALFDPYAPIAYTNGQKADRVGSPSSFSVRSVTAAPPPSKAYPPASYAALRADSLRNWSMSNSSMLSSASTSLEDPYAPSQQSRRVASEADSGYAPKYNYPNRDYHHPQEAIHNHSSTLSPEYSAQEVSVKPFQTPYAPSPSLLGANDPLGRTSVRVPVFSFGFGGKLVTCFHGADSLSTGFDVALSFCNSTGVQIRILRTLIPESALDTSTASFPDKTKKARVIKYLYERTDELALSLRYLRPESIESRRAEGKLVLVKLLQIMVEHDGRLTGTPELDTAVRVALVPRLEGTFTNGSPVAGFAAVADTQGAAPTLPYAALPGFSSESAETPLSVTTLRPSSLDKIQDFLLHVQELVPQNLLALTTNRLQPGLLPHLTPRTPNFAAGAPPASIPPETLSKWAETIAMMLQSPLSQENSVALTSLGDQLAASQLVEAAHVCYLLAPQTSSVGGLGHLSARIVLVGARSPQNWPSFSKDPDALIFSEILEYALSLAPAPKGQEAFSGIAHLQAYRFIRAMTLAKIGDIQQAKRYCEAITTAINRSLPYATPVLLEQLKGLSDRISGVTQVDKSFWTGAKLSKPSLDTIGGWLEGQITQIITGGTEVEKTAEEDVIKPDVHGFSGTFSQYSTISSVTPSARSSPVPSVVNVNVLLPARTGSAMSSHSPYAHHLQIDQASSAMDYTKRKPSPGPRIVSANASTTTFSNSPSFGQALNGQRAYNGYSPSEDLVTPRPSLTTNDEESTVQVASWWGSSAYDEGPTTQTPTAASFMPVDESAVAALSDGFISLMDNTSYSVGIQAAPARTRTQLSL</sequence>
<dbReference type="FunCoup" id="A0A369JY74">
    <property type="interactions" value="43"/>
</dbReference>
<accession>A0A369JY74</accession>
<feature type="region of interest" description="Disordered" evidence="8">
    <location>
        <begin position="119"/>
        <end position="170"/>
    </location>
</feature>
<feature type="region of interest" description="Disordered" evidence="8">
    <location>
        <begin position="221"/>
        <end position="272"/>
    </location>
</feature>
<keyword evidence="7" id="KW-0072">Autophagy</keyword>